<evidence type="ECO:0000259" key="7">
    <source>
        <dbReference type="PROSITE" id="PS50023"/>
    </source>
</evidence>
<keyword evidence="10" id="KW-1185">Reference proteome</keyword>
<dbReference type="FunFam" id="2.10.110.10:FF:000081">
    <property type="entry name" value="Uncharacterized protein, isoform A"/>
    <property type="match status" value="1"/>
</dbReference>
<evidence type="ECO:0000313" key="9">
    <source>
        <dbReference type="EMBL" id="OQV17810.1"/>
    </source>
</evidence>
<dbReference type="Gene3D" id="2.10.110.10">
    <property type="entry name" value="Cysteine Rich Protein"/>
    <property type="match status" value="6"/>
</dbReference>
<feature type="domain" description="LIM zinc-binding" evidence="7">
    <location>
        <begin position="369"/>
        <end position="430"/>
    </location>
</feature>
<dbReference type="FunFam" id="2.10.110.10:FF:000013">
    <property type="entry name" value="Four and a half LIM domains 1"/>
    <property type="match status" value="1"/>
</dbReference>
<dbReference type="Pfam" id="PF00412">
    <property type="entry name" value="LIM"/>
    <property type="match status" value="5"/>
</dbReference>
<accession>A0A1W0WRI4</accession>
<sequence>MTADVVDVGQPCIACGDKCPGYSPHEWKKACANCKCPRMGHEVFIQGSLAVKDRVPVQLPDAMRQIDKSKLSKYNPDKYIWAPVGLAREKIEEYFKTIPEEKRPMKNSPGEVYWHQQLISQFPPQDFQLEQSHFIAQDHVKTFEEFTASRNEHSLDRGYIRDVCPEASSCHQCQGAIAKGSVVVVAPKCGETVYFHPGCFVCGTCNELLCELVYCVAPPPSDENSAAAAAASGSKLFCERHFAEQVKPRCGACDEMIFAGEYTRAMNRDWHASHFCCSHCVQPLTGKRYVLREGNPVCLKCYEEHFANPCTDCQRPIGIEGRDLAYKEKHWHEACFLCSLCKQSLVDKPFGTKEEKIYCGNCYDTSFGQKCDGCSEIFRAGTKKLEYKGRQWHEQCFVCISCKHAIGTGSFVPKDNEIYCGRCYEEKFALRCTKCADVITTNGITYKSQPFHKECFLCTNCSTQLAGQKFTVKEDKPYCATCYAQLFAKRCTACQQPIVGQSGGSTKFISFEDRHWHNECFLCSLCQQSLVGKGFITDEENIICPDCAKTKY</sequence>
<evidence type="ECO:0000256" key="3">
    <source>
        <dbReference type="ARBA" id="ARBA00022771"/>
    </source>
</evidence>
<proteinExistence type="predicted"/>
<keyword evidence="4 6" id="KW-0862">Zinc</keyword>
<dbReference type="FunFam" id="2.10.110.10:FF:000070">
    <property type="entry name" value="Four and a half LIM domains 3"/>
    <property type="match status" value="1"/>
</dbReference>
<dbReference type="PROSITE" id="PS00478">
    <property type="entry name" value="LIM_DOMAIN_1"/>
    <property type="match status" value="2"/>
</dbReference>
<evidence type="ECO:0000256" key="5">
    <source>
        <dbReference type="ARBA" id="ARBA00023038"/>
    </source>
</evidence>
<feature type="domain" description="LIM zinc-binding" evidence="7">
    <location>
        <begin position="248"/>
        <end position="308"/>
    </location>
</feature>
<feature type="domain" description="PET" evidence="8">
    <location>
        <begin position="60"/>
        <end position="169"/>
    </location>
</feature>
<dbReference type="Pfam" id="PF06297">
    <property type="entry name" value="PET"/>
    <property type="match status" value="1"/>
</dbReference>
<dbReference type="PROSITE" id="PS51303">
    <property type="entry name" value="PET"/>
    <property type="match status" value="1"/>
</dbReference>
<keyword evidence="2" id="KW-0677">Repeat</keyword>
<dbReference type="PROSITE" id="PS50023">
    <property type="entry name" value="LIM_DOMAIN_2"/>
    <property type="match status" value="3"/>
</dbReference>
<evidence type="ECO:0000256" key="1">
    <source>
        <dbReference type="ARBA" id="ARBA00022723"/>
    </source>
</evidence>
<evidence type="ECO:0000313" key="10">
    <source>
        <dbReference type="Proteomes" id="UP000192578"/>
    </source>
</evidence>
<keyword evidence="3" id="KW-0863">Zinc-finger</keyword>
<dbReference type="SMART" id="SM00132">
    <property type="entry name" value="LIM"/>
    <property type="match status" value="6"/>
</dbReference>
<evidence type="ECO:0000256" key="6">
    <source>
        <dbReference type="PROSITE-ProRule" id="PRU00125"/>
    </source>
</evidence>
<evidence type="ECO:0000259" key="8">
    <source>
        <dbReference type="PROSITE" id="PS51303"/>
    </source>
</evidence>
<keyword evidence="5 6" id="KW-0440">LIM domain</keyword>
<dbReference type="PANTHER" id="PTHR24211">
    <property type="entry name" value="LIM DOMAIN-CONTAINING PROTEIN"/>
    <property type="match status" value="1"/>
</dbReference>
<protein>
    <submittedName>
        <fullName evidence="9">Four and a half LIM domains protein 2</fullName>
    </submittedName>
</protein>
<keyword evidence="1 6" id="KW-0479">Metal-binding</keyword>
<dbReference type="SUPFAM" id="SSF57716">
    <property type="entry name" value="Glucocorticoid receptor-like (DNA-binding domain)"/>
    <property type="match status" value="6"/>
</dbReference>
<dbReference type="EMBL" id="MTYJ01000056">
    <property type="protein sequence ID" value="OQV17810.1"/>
    <property type="molecule type" value="Genomic_DNA"/>
</dbReference>
<feature type="domain" description="LIM zinc-binding" evidence="7">
    <location>
        <begin position="489"/>
        <end position="552"/>
    </location>
</feature>
<dbReference type="InterPro" id="IPR001781">
    <property type="entry name" value="Znf_LIM"/>
</dbReference>
<dbReference type="PANTHER" id="PTHR24211:SF37">
    <property type="entry name" value="PROTEIN ESPINAS-LIKE PROTEIN"/>
    <property type="match status" value="1"/>
</dbReference>
<dbReference type="CDD" id="cd09425">
    <property type="entry name" value="LIM4_LIMPETin"/>
    <property type="match status" value="1"/>
</dbReference>
<dbReference type="InterPro" id="IPR047120">
    <property type="entry name" value="Pk/Esn/Tes"/>
</dbReference>
<dbReference type="FunFam" id="2.10.110.10:FF:000066">
    <property type="entry name" value="Four and a half LIM domains protein"/>
    <property type="match status" value="1"/>
</dbReference>
<dbReference type="OrthoDB" id="274660at2759"/>
<evidence type="ECO:0000256" key="4">
    <source>
        <dbReference type="ARBA" id="ARBA00022833"/>
    </source>
</evidence>
<dbReference type="GO" id="GO:0008270">
    <property type="term" value="F:zinc ion binding"/>
    <property type="evidence" value="ECO:0007669"/>
    <property type="project" value="UniProtKB-KW"/>
</dbReference>
<dbReference type="FunFam" id="2.10.110.10:FF:000005">
    <property type="entry name" value="Testin isoform 1"/>
    <property type="match status" value="1"/>
</dbReference>
<gene>
    <name evidence="9" type="ORF">BV898_08106</name>
</gene>
<dbReference type="InterPro" id="IPR010442">
    <property type="entry name" value="PET_domain"/>
</dbReference>
<evidence type="ECO:0000256" key="2">
    <source>
        <dbReference type="ARBA" id="ARBA00022737"/>
    </source>
</evidence>
<comment type="caution">
    <text evidence="9">The sequence shown here is derived from an EMBL/GenBank/DDBJ whole genome shotgun (WGS) entry which is preliminary data.</text>
</comment>
<name>A0A1W0WRI4_HYPEX</name>
<dbReference type="AlphaFoldDB" id="A0A1W0WRI4"/>
<dbReference type="CDD" id="cd09341">
    <property type="entry name" value="LIM2_Testin_like"/>
    <property type="match status" value="1"/>
</dbReference>
<dbReference type="Proteomes" id="UP000192578">
    <property type="component" value="Unassembled WGS sequence"/>
</dbReference>
<organism evidence="9 10">
    <name type="scientific">Hypsibius exemplaris</name>
    <name type="common">Freshwater tardigrade</name>
    <dbReference type="NCBI Taxonomy" id="2072580"/>
    <lineage>
        <taxon>Eukaryota</taxon>
        <taxon>Metazoa</taxon>
        <taxon>Ecdysozoa</taxon>
        <taxon>Tardigrada</taxon>
        <taxon>Eutardigrada</taxon>
        <taxon>Parachela</taxon>
        <taxon>Hypsibioidea</taxon>
        <taxon>Hypsibiidae</taxon>
        <taxon>Hypsibius</taxon>
    </lineage>
</organism>
<reference evidence="10" key="1">
    <citation type="submission" date="2017-01" db="EMBL/GenBank/DDBJ databases">
        <title>Comparative genomics of anhydrobiosis in the tardigrade Hypsibius dujardini.</title>
        <authorList>
            <person name="Yoshida Y."/>
            <person name="Koutsovoulos G."/>
            <person name="Laetsch D."/>
            <person name="Stevens L."/>
            <person name="Kumar S."/>
            <person name="Horikawa D."/>
            <person name="Ishino K."/>
            <person name="Komine S."/>
            <person name="Tomita M."/>
            <person name="Blaxter M."/>
            <person name="Arakawa K."/>
        </authorList>
    </citation>
    <scope>NUCLEOTIDE SEQUENCE [LARGE SCALE GENOMIC DNA]</scope>
    <source>
        <strain evidence="10">Z151</strain>
    </source>
</reference>